<keyword evidence="1" id="KW-1133">Transmembrane helix</keyword>
<dbReference type="STRING" id="1653334.GA0071312_3601"/>
<evidence type="ECO:0000313" key="2">
    <source>
        <dbReference type="EMBL" id="KPQ12728.1"/>
    </source>
</evidence>
<keyword evidence="5" id="KW-1185">Reference proteome</keyword>
<dbReference type="EMBL" id="LJSX01000001">
    <property type="protein sequence ID" value="KPQ12728.1"/>
    <property type="molecule type" value="Genomic_DNA"/>
</dbReference>
<evidence type="ECO:0000313" key="3">
    <source>
        <dbReference type="EMBL" id="SCC82595.1"/>
    </source>
</evidence>
<reference evidence="3 5" key="2">
    <citation type="submission" date="2016-08" db="EMBL/GenBank/DDBJ databases">
        <authorList>
            <person name="Varghese N."/>
            <person name="Submissions Spin"/>
        </authorList>
    </citation>
    <scope>NUCLEOTIDE SEQUENCE [LARGE SCALE GENOMIC DNA]</scope>
    <source>
        <strain evidence="3 5">HL-109</strain>
    </source>
</reference>
<reference evidence="2 4" key="1">
    <citation type="submission" date="2015-09" db="EMBL/GenBank/DDBJ databases">
        <title>Identification and resolution of microdiversity through metagenomic sequencing of parallel consortia.</title>
        <authorList>
            <person name="Nelson W.C."/>
            <person name="Romine M.F."/>
            <person name="Lindemann S.R."/>
        </authorList>
    </citation>
    <scope>NUCLEOTIDE SEQUENCE [LARGE SCALE GENOMIC DNA]</scope>
    <source>
        <strain evidence="2">HL-109</strain>
    </source>
</reference>
<dbReference type="PATRIC" id="fig|1653334.4.peg.1984"/>
<dbReference type="EMBL" id="FMBM01000003">
    <property type="protein sequence ID" value="SCC82595.1"/>
    <property type="molecule type" value="Genomic_DNA"/>
</dbReference>
<evidence type="ECO:0000313" key="4">
    <source>
        <dbReference type="Proteomes" id="UP000050497"/>
    </source>
</evidence>
<gene>
    <name evidence="3" type="ORF">GA0071312_3601</name>
    <name evidence="2" type="ORF">HLUCCO17_01135</name>
</gene>
<sequence length="171" mass="19334">MVSPDLRPAGQTAPEEPVFAAVITPHRSLDRDSTRLVLTLCCIATVVSSIPFIVLGAWPVAWFFGIDLAALFLAFHLNFRSARRMEEVILTPIDLLLRRIGHRGEQFEQRFNPLWTKLDRREDDEFGLQEICLVSRGERVVIARDLSPHERESFAREFGAALARVKKGAPV</sequence>
<dbReference type="Proteomes" id="UP000182800">
    <property type="component" value="Unassembled WGS sequence"/>
</dbReference>
<keyword evidence="1" id="KW-0812">Transmembrane</keyword>
<organism evidence="2 4">
    <name type="scientific">Saliniramus fredricksonii</name>
    <dbReference type="NCBI Taxonomy" id="1653334"/>
    <lineage>
        <taxon>Bacteria</taxon>
        <taxon>Pseudomonadati</taxon>
        <taxon>Pseudomonadota</taxon>
        <taxon>Alphaproteobacteria</taxon>
        <taxon>Hyphomicrobiales</taxon>
        <taxon>Salinarimonadaceae</taxon>
        <taxon>Saliniramus</taxon>
    </lineage>
</organism>
<feature type="transmembrane region" description="Helical" evidence="1">
    <location>
        <begin position="60"/>
        <end position="79"/>
    </location>
</feature>
<evidence type="ECO:0000256" key="1">
    <source>
        <dbReference type="SAM" id="Phobius"/>
    </source>
</evidence>
<feature type="transmembrane region" description="Helical" evidence="1">
    <location>
        <begin position="36"/>
        <end position="54"/>
    </location>
</feature>
<dbReference type="PIRSF" id="PIRSF032162">
    <property type="entry name" value="UCP032162_imp"/>
    <property type="match status" value="1"/>
</dbReference>
<dbReference type="InterPro" id="IPR019253">
    <property type="entry name" value="DUF2244_TM"/>
</dbReference>
<accession>A0A0P7Y5W5</accession>
<dbReference type="Proteomes" id="UP000050497">
    <property type="component" value="Unassembled WGS sequence"/>
</dbReference>
<dbReference type="OrthoDB" id="9808190at2"/>
<protein>
    <submittedName>
        <fullName evidence="2">Integral membrane protein</fullName>
    </submittedName>
    <submittedName>
        <fullName evidence="3">Uncharacterized membrane protein</fullName>
    </submittedName>
</protein>
<proteinExistence type="predicted"/>
<dbReference type="InterPro" id="IPR016990">
    <property type="entry name" value="UCP032162_TM"/>
</dbReference>
<keyword evidence="1" id="KW-0472">Membrane</keyword>
<name>A0A0P7Y5W5_9HYPH</name>
<comment type="caution">
    <text evidence="2">The sequence shown here is derived from an EMBL/GenBank/DDBJ whole genome shotgun (WGS) entry which is preliminary data.</text>
</comment>
<dbReference type="AlphaFoldDB" id="A0A0P7Y5W5"/>
<dbReference type="Pfam" id="PF10003">
    <property type="entry name" value="DUF2244"/>
    <property type="match status" value="1"/>
</dbReference>
<evidence type="ECO:0000313" key="5">
    <source>
        <dbReference type="Proteomes" id="UP000182800"/>
    </source>
</evidence>